<dbReference type="EMBL" id="JBHMAS010000018">
    <property type="protein sequence ID" value="MFB9779746.1"/>
    <property type="molecule type" value="Genomic_DNA"/>
</dbReference>
<organism evidence="2 3">
    <name type="scientific">Rhodococcus baikonurensis</name>
    <dbReference type="NCBI Taxonomy" id="172041"/>
    <lineage>
        <taxon>Bacteria</taxon>
        <taxon>Bacillati</taxon>
        <taxon>Actinomycetota</taxon>
        <taxon>Actinomycetes</taxon>
        <taxon>Mycobacteriales</taxon>
        <taxon>Nocardiaceae</taxon>
        <taxon>Rhodococcus</taxon>
        <taxon>Rhodococcus erythropolis group</taxon>
    </lineage>
</organism>
<proteinExistence type="predicted"/>
<feature type="compositionally biased region" description="Acidic residues" evidence="1">
    <location>
        <begin position="279"/>
        <end position="288"/>
    </location>
</feature>
<accession>A0ABV5XCL6</accession>
<sequence length="288" mass="31738">MTLDDVADELYGLDPGEFVEARTKHAKAAREGNDRALATEIGKLRKPTTVGWLVNLISRDLPEELEALLALGESLRDAQRHLSGADLRKLTTQRQQVVRSLAHKSGEIAASRGKSVGEDALRDVAQTLNAALADEETAELVRLGRVVTAASYSGFGPAGLAVVKGKSQQHAPKEPAEVPQTPKTKTPDVEAERARVKAELKEARAGVEKVRRRVKAETTQLEDARSKLSDLDRRIEELRADLEHAEQERQFAENTEKAAGVAVRESEEELREAERRVEEAEESLDEME</sequence>
<feature type="region of interest" description="Disordered" evidence="1">
    <location>
        <begin position="247"/>
        <end position="288"/>
    </location>
</feature>
<evidence type="ECO:0008006" key="4">
    <source>
        <dbReference type="Google" id="ProtNLM"/>
    </source>
</evidence>
<feature type="region of interest" description="Disordered" evidence="1">
    <location>
        <begin position="165"/>
        <end position="189"/>
    </location>
</feature>
<dbReference type="Proteomes" id="UP001589587">
    <property type="component" value="Unassembled WGS sequence"/>
</dbReference>
<reference evidence="2 3" key="1">
    <citation type="submission" date="2024-09" db="EMBL/GenBank/DDBJ databases">
        <authorList>
            <person name="Sun Q."/>
            <person name="Mori K."/>
        </authorList>
    </citation>
    <scope>NUCLEOTIDE SEQUENCE [LARGE SCALE GENOMIC DNA]</scope>
    <source>
        <strain evidence="2 3">JCM 11411</strain>
    </source>
</reference>
<comment type="caution">
    <text evidence="2">The sequence shown here is derived from an EMBL/GenBank/DDBJ whole genome shotgun (WGS) entry which is preliminary data.</text>
</comment>
<keyword evidence="3" id="KW-1185">Reference proteome</keyword>
<feature type="compositionally biased region" description="Basic and acidic residues" evidence="1">
    <location>
        <begin position="247"/>
        <end position="256"/>
    </location>
</feature>
<dbReference type="RefSeq" id="WP_378374335.1">
    <property type="nucleotide sequence ID" value="NZ_JBHMAS010000018.1"/>
</dbReference>
<evidence type="ECO:0000313" key="2">
    <source>
        <dbReference type="EMBL" id="MFB9779746.1"/>
    </source>
</evidence>
<name>A0ABV5XCL6_9NOCA</name>
<evidence type="ECO:0000256" key="1">
    <source>
        <dbReference type="SAM" id="MobiDB-lite"/>
    </source>
</evidence>
<evidence type="ECO:0000313" key="3">
    <source>
        <dbReference type="Proteomes" id="UP001589587"/>
    </source>
</evidence>
<gene>
    <name evidence="2" type="ORF">ACFFQ6_08645</name>
</gene>
<protein>
    <recommendedName>
        <fullName evidence="4">Transposase</fullName>
    </recommendedName>
</protein>